<name>A0A183EKN1_9BILA</name>
<reference evidence="2 3" key="2">
    <citation type="submission" date="2018-11" db="EMBL/GenBank/DDBJ databases">
        <authorList>
            <consortium name="Pathogen Informatics"/>
        </authorList>
    </citation>
    <scope>NUCLEOTIDE SEQUENCE [LARGE SCALE GENOMIC DNA]</scope>
</reference>
<evidence type="ECO:0000313" key="3">
    <source>
        <dbReference type="Proteomes" id="UP000271098"/>
    </source>
</evidence>
<accession>A0A183EKN1</accession>
<gene>
    <name evidence="2" type="ORF">GPUH_LOCUS21523</name>
</gene>
<dbReference type="Gene3D" id="2.60.40.10">
    <property type="entry name" value="Immunoglobulins"/>
    <property type="match status" value="1"/>
</dbReference>
<dbReference type="AlphaFoldDB" id="A0A183EKN1"/>
<feature type="domain" description="Ig-like" evidence="1">
    <location>
        <begin position="32"/>
        <end position="96"/>
    </location>
</feature>
<dbReference type="WBParaSite" id="GPUH_0002154901-mRNA-1">
    <property type="protein sequence ID" value="GPUH_0002154901-mRNA-1"/>
    <property type="gene ID" value="GPUH_0002154901"/>
</dbReference>
<dbReference type="SUPFAM" id="SSF48726">
    <property type="entry name" value="Immunoglobulin"/>
    <property type="match status" value="1"/>
</dbReference>
<dbReference type="InterPro" id="IPR036179">
    <property type="entry name" value="Ig-like_dom_sf"/>
</dbReference>
<dbReference type="Pfam" id="PF07679">
    <property type="entry name" value="I-set"/>
    <property type="match status" value="1"/>
</dbReference>
<sequence length="176" mass="19627">MVENIKFRADLQRNSGRWKGISAGMCYWCVTVADGRAFRLECVTGGSISEPFVWYKNDVLFAENTTNDNVHVYTVEHHSLLHFLGASVNDSGHYRCHSGTLISDVAVVVVAPTQDVNTTKNVLKEFPSEMSVPEGGSLILECLPDDPQSSVSWHIVNEYGQPIPSMFTFKTIKHYS</sequence>
<dbReference type="EMBL" id="UYRT01092801">
    <property type="protein sequence ID" value="VDN38425.1"/>
    <property type="molecule type" value="Genomic_DNA"/>
</dbReference>
<protein>
    <submittedName>
        <fullName evidence="4">Ig-like domain-containing protein</fullName>
    </submittedName>
</protein>
<dbReference type="SMART" id="SM00408">
    <property type="entry name" value="IGc2"/>
    <property type="match status" value="1"/>
</dbReference>
<evidence type="ECO:0000259" key="1">
    <source>
        <dbReference type="PROSITE" id="PS50835"/>
    </source>
</evidence>
<dbReference type="PROSITE" id="PS50835">
    <property type="entry name" value="IG_LIKE"/>
    <property type="match status" value="1"/>
</dbReference>
<dbReference type="InterPro" id="IPR013098">
    <property type="entry name" value="Ig_I-set"/>
</dbReference>
<evidence type="ECO:0000313" key="4">
    <source>
        <dbReference type="WBParaSite" id="GPUH_0002154901-mRNA-1"/>
    </source>
</evidence>
<dbReference type="InterPro" id="IPR003598">
    <property type="entry name" value="Ig_sub2"/>
</dbReference>
<proteinExistence type="predicted"/>
<reference evidence="4" key="1">
    <citation type="submission" date="2016-06" db="UniProtKB">
        <authorList>
            <consortium name="WormBaseParasite"/>
        </authorList>
    </citation>
    <scope>IDENTIFICATION</scope>
</reference>
<keyword evidence="3" id="KW-1185">Reference proteome</keyword>
<dbReference type="InterPro" id="IPR013783">
    <property type="entry name" value="Ig-like_fold"/>
</dbReference>
<dbReference type="CDD" id="cd00096">
    <property type="entry name" value="Ig"/>
    <property type="match status" value="1"/>
</dbReference>
<dbReference type="InterPro" id="IPR007110">
    <property type="entry name" value="Ig-like_dom"/>
</dbReference>
<evidence type="ECO:0000313" key="2">
    <source>
        <dbReference type="EMBL" id="VDN38425.1"/>
    </source>
</evidence>
<organism evidence="4">
    <name type="scientific">Gongylonema pulchrum</name>
    <dbReference type="NCBI Taxonomy" id="637853"/>
    <lineage>
        <taxon>Eukaryota</taxon>
        <taxon>Metazoa</taxon>
        <taxon>Ecdysozoa</taxon>
        <taxon>Nematoda</taxon>
        <taxon>Chromadorea</taxon>
        <taxon>Rhabditida</taxon>
        <taxon>Spirurina</taxon>
        <taxon>Spiruromorpha</taxon>
        <taxon>Spiruroidea</taxon>
        <taxon>Gongylonematidae</taxon>
        <taxon>Gongylonema</taxon>
    </lineage>
</organism>
<dbReference type="Proteomes" id="UP000271098">
    <property type="component" value="Unassembled WGS sequence"/>
</dbReference>